<name>A0A6I4UDU3_9SPHN</name>
<dbReference type="RefSeq" id="WP_160759475.1">
    <property type="nucleotide sequence ID" value="NZ_BAAADZ010000002.1"/>
</dbReference>
<dbReference type="EMBL" id="JACICE010000001">
    <property type="protein sequence ID" value="MBB3775039.1"/>
    <property type="molecule type" value="Genomic_DNA"/>
</dbReference>
<reference evidence="2 3" key="1">
    <citation type="submission" date="2019-12" db="EMBL/GenBank/DDBJ databases">
        <title>Genomic-based taxomic classification of the family Erythrobacteraceae.</title>
        <authorList>
            <person name="Xu L."/>
        </authorList>
    </citation>
    <scope>NUCLEOTIDE SEQUENCE [LARGE SCALE GENOMIC DNA]</scope>
    <source>
        <strain evidence="2 3">JCM 10282</strain>
    </source>
</reference>
<dbReference type="Proteomes" id="UP000430021">
    <property type="component" value="Unassembled WGS sequence"/>
</dbReference>
<evidence type="ECO:0000313" key="2">
    <source>
        <dbReference type="EMBL" id="MXP37331.1"/>
    </source>
</evidence>
<comment type="caution">
    <text evidence="2">The sequence shown here is derived from an EMBL/GenBank/DDBJ whole genome shotgun (WGS) entry which is preliminary data.</text>
</comment>
<keyword evidence="4" id="KW-1185">Reference proteome</keyword>
<reference evidence="1 4" key="2">
    <citation type="submission" date="2020-08" db="EMBL/GenBank/DDBJ databases">
        <title>Genomic Encyclopedia of Type Strains, Phase IV (KMG-IV): sequencing the most valuable type-strain genomes for metagenomic binning, comparative biology and taxonomic classification.</title>
        <authorList>
            <person name="Goeker M."/>
        </authorList>
    </citation>
    <scope>NUCLEOTIDE SEQUENCE [LARGE SCALE GENOMIC DNA]</scope>
    <source>
        <strain evidence="1 4">DSM 8510</strain>
    </source>
</reference>
<dbReference type="AlphaFoldDB" id="A0A6I4UDU3"/>
<sequence length="233" mass="25658">MTKIESISAERLEMAFAAIAPVLPRTFPQAAKQTYSLERLAEALVKLRQPLERAKLTGGLMNPWAIAGLKRDEVRNAAALAGLWQTAFGGDASRRFLAEYLQIAIEGIAWDDELRGGYQISTEVCPIGDRTDRVDLVVETKGYVVGIEVKIDALMGRKQLERYLVSINRRATLRKAKAFVVLLAPFRSPIAEVSSTSWSDVALAARVASKSADDSRTFIAQFIAAFGDHVSRF</sequence>
<protein>
    <submittedName>
        <fullName evidence="2">Uncharacterized protein</fullName>
    </submittedName>
</protein>
<proteinExistence type="predicted"/>
<dbReference type="InterPro" id="IPR029470">
    <property type="entry name" value="PDDEXK_4"/>
</dbReference>
<accession>A0A6I4UDU3</accession>
<evidence type="ECO:0000313" key="3">
    <source>
        <dbReference type="Proteomes" id="UP000430021"/>
    </source>
</evidence>
<gene>
    <name evidence="1" type="ORF">FHS52_000982</name>
    <name evidence="2" type="ORF">GRI59_01730</name>
</gene>
<evidence type="ECO:0000313" key="1">
    <source>
        <dbReference type="EMBL" id="MBB3775039.1"/>
    </source>
</evidence>
<dbReference type="Proteomes" id="UP000548685">
    <property type="component" value="Unassembled WGS sequence"/>
</dbReference>
<dbReference type="EMBL" id="WTYB01000001">
    <property type="protein sequence ID" value="MXP37331.1"/>
    <property type="molecule type" value="Genomic_DNA"/>
</dbReference>
<organism evidence="2 3">
    <name type="scientific">Erythrobacter ramosus</name>
    <dbReference type="NCBI Taxonomy" id="35811"/>
    <lineage>
        <taxon>Bacteria</taxon>
        <taxon>Pseudomonadati</taxon>
        <taxon>Pseudomonadota</taxon>
        <taxon>Alphaproteobacteria</taxon>
        <taxon>Sphingomonadales</taxon>
        <taxon>Erythrobacteraceae</taxon>
        <taxon>Erythrobacter/Porphyrobacter group</taxon>
        <taxon>Erythrobacter</taxon>
    </lineage>
</organism>
<dbReference type="Pfam" id="PF14281">
    <property type="entry name" value="PDDEXK_4"/>
    <property type="match status" value="1"/>
</dbReference>
<evidence type="ECO:0000313" key="4">
    <source>
        <dbReference type="Proteomes" id="UP000548685"/>
    </source>
</evidence>
<dbReference type="OrthoDB" id="6713139at2"/>